<dbReference type="AlphaFoldDB" id="A0A1L5PN89"/>
<evidence type="ECO:0000313" key="5">
    <source>
        <dbReference type="Proteomes" id="UP000185146"/>
    </source>
</evidence>
<dbReference type="EMBL" id="CP018743">
    <property type="protein sequence ID" value="APO81610.1"/>
    <property type="molecule type" value="Genomic_DNA"/>
</dbReference>
<name>A0A1L5PN89_PSEPU</name>
<dbReference type="Pfam" id="PF24886">
    <property type="entry name" value="DUF7740"/>
    <property type="match status" value="1"/>
</dbReference>
<dbReference type="Proteomes" id="UP000185146">
    <property type="component" value="Chromosome"/>
</dbReference>
<evidence type="ECO:0000256" key="2">
    <source>
        <dbReference type="ARBA" id="ARBA00023163"/>
    </source>
</evidence>
<dbReference type="InterPro" id="IPR036390">
    <property type="entry name" value="WH_DNA-bd_sf"/>
</dbReference>
<dbReference type="Pfam" id="PF04703">
    <property type="entry name" value="FaeA"/>
    <property type="match status" value="1"/>
</dbReference>
<keyword evidence="2" id="KW-0804">Transcription</keyword>
<evidence type="ECO:0000259" key="3">
    <source>
        <dbReference type="Pfam" id="PF24886"/>
    </source>
</evidence>
<organism evidence="4 5">
    <name type="scientific">Pseudomonas putida</name>
    <name type="common">Arthrobacter siderocapsulatus</name>
    <dbReference type="NCBI Taxonomy" id="303"/>
    <lineage>
        <taxon>Bacteria</taxon>
        <taxon>Pseudomonadati</taxon>
        <taxon>Pseudomonadota</taxon>
        <taxon>Gammaproteobacteria</taxon>
        <taxon>Pseudomonadales</taxon>
        <taxon>Pseudomonadaceae</taxon>
        <taxon>Pseudomonas</taxon>
    </lineage>
</organism>
<gene>
    <name evidence="4" type="ORF">BL240_09195</name>
</gene>
<feature type="domain" description="DUF7740" evidence="3">
    <location>
        <begin position="54"/>
        <end position="114"/>
    </location>
</feature>
<evidence type="ECO:0000256" key="1">
    <source>
        <dbReference type="ARBA" id="ARBA00023015"/>
    </source>
</evidence>
<keyword evidence="1" id="KW-0805">Transcription regulation</keyword>
<accession>A0A1L5PN89</accession>
<proteinExistence type="predicted"/>
<dbReference type="SUPFAM" id="SSF46785">
    <property type="entry name" value="Winged helix' DNA-binding domain"/>
    <property type="match status" value="1"/>
</dbReference>
<dbReference type="InterPro" id="IPR056642">
    <property type="entry name" value="DUF7740"/>
</dbReference>
<dbReference type="GO" id="GO:0006355">
    <property type="term" value="P:regulation of DNA-templated transcription"/>
    <property type="evidence" value="ECO:0007669"/>
    <property type="project" value="InterPro"/>
</dbReference>
<dbReference type="InterPro" id="IPR036388">
    <property type="entry name" value="WH-like_DNA-bd_sf"/>
</dbReference>
<dbReference type="Gene3D" id="1.10.10.10">
    <property type="entry name" value="Winged helix-like DNA-binding domain superfamily/Winged helix DNA-binding domain"/>
    <property type="match status" value="1"/>
</dbReference>
<reference evidence="4 5" key="1">
    <citation type="submission" date="2016-12" db="EMBL/GenBank/DDBJ databases">
        <title>Draft Genome Sequence of Mercury Resistant Pseudomonas DRA525.</title>
        <authorList>
            <person name="Drace K.M."/>
        </authorList>
    </citation>
    <scope>NUCLEOTIDE SEQUENCE [LARGE SCALE GENOMIC DNA]</scope>
    <source>
        <strain evidence="4 5">DRA525</strain>
    </source>
</reference>
<protein>
    <recommendedName>
        <fullName evidence="3">DUF7740 domain-containing protein</fullName>
    </recommendedName>
</protein>
<evidence type="ECO:0000313" key="4">
    <source>
        <dbReference type="EMBL" id="APO81610.1"/>
    </source>
</evidence>
<sequence>MTAQALADATGMTIQQVRADLTELEAKGKVARERGPVGTPHLWWRAEKRPLDGLDVLLIMALAAEFHPSPAKLKEVLANAGSRAKHKGLQKIVAMCAMSKVPHTIVRTAVQEYDAEAFADAQKAA</sequence>
<dbReference type="InterPro" id="IPR006793">
    <property type="entry name" value="FaeA"/>
</dbReference>